<dbReference type="PANTHER" id="PTHR23024">
    <property type="entry name" value="ARYLACETAMIDE DEACETYLASE"/>
    <property type="match status" value="1"/>
</dbReference>
<evidence type="ECO:0000313" key="3">
    <source>
        <dbReference type="EMBL" id="CAD6925364.1"/>
    </source>
</evidence>
<protein>
    <recommendedName>
        <fullName evidence="2">Alpha/beta hydrolase fold-3 domain-containing protein</fullName>
    </recommendedName>
</protein>
<name>A0A177V613_9BASI</name>
<evidence type="ECO:0000313" key="6">
    <source>
        <dbReference type="Proteomes" id="UP000836402"/>
    </source>
</evidence>
<dbReference type="EMBL" id="CAJHJG010002984">
    <property type="protein sequence ID" value="CAD6925364.1"/>
    <property type="molecule type" value="Genomic_DNA"/>
</dbReference>
<dbReference type="Proteomes" id="UP000836402">
    <property type="component" value="Unassembled WGS sequence"/>
</dbReference>
<evidence type="ECO:0000313" key="4">
    <source>
        <dbReference type="EMBL" id="KAE8263420.1"/>
    </source>
</evidence>
<evidence type="ECO:0000256" key="1">
    <source>
        <dbReference type="SAM" id="MobiDB-lite"/>
    </source>
</evidence>
<gene>
    <name evidence="4" type="ORF">A4X03_0g1694</name>
    <name evidence="3" type="ORF">JKIAZH3_G8741</name>
</gene>
<dbReference type="PANTHER" id="PTHR23024:SF242">
    <property type="entry name" value="ALPHA_BETA HYDROLASE FOLD-3 DOMAIN-CONTAINING PROTEIN-RELATED"/>
    <property type="match status" value="1"/>
</dbReference>
<reference evidence="3" key="3">
    <citation type="submission" date="2020-10" db="EMBL/GenBank/DDBJ databases">
        <authorList>
            <person name="Sedaghatjoo S."/>
        </authorList>
    </citation>
    <scope>NUCLEOTIDE SEQUENCE</scope>
    <source>
        <strain evidence="3">AZH3</strain>
    </source>
</reference>
<dbReference type="Gene3D" id="3.40.50.1820">
    <property type="entry name" value="alpha/beta hydrolase"/>
    <property type="match status" value="1"/>
</dbReference>
<dbReference type="InterPro" id="IPR050466">
    <property type="entry name" value="Carboxylest/Gibb_receptor"/>
</dbReference>
<reference evidence="4" key="2">
    <citation type="journal article" date="2019" name="IMA Fungus">
        <title>Genome sequencing and comparison of five Tilletia species to identify candidate genes for the detection of regulated species infecting wheat.</title>
        <authorList>
            <person name="Nguyen H.D.T."/>
            <person name="Sultana T."/>
            <person name="Kesanakurti P."/>
            <person name="Hambleton S."/>
        </authorList>
    </citation>
    <scope>NUCLEOTIDE SEQUENCE</scope>
    <source>
        <strain evidence="4">DAOMC 238032</strain>
    </source>
</reference>
<dbReference type="Pfam" id="PF07859">
    <property type="entry name" value="Abhydrolase_3"/>
    <property type="match status" value="1"/>
</dbReference>
<sequence>MTSPEDPPRQHSLFTRALLYVPVAIIRFATRVSRKEPIEGIKWEEIEIPSRDAGRTIKAFRYYRADRVRQGPRDVLLNFHGSGWMLHLWGEDHLYAGQVAKELDIDVYDMDYRKGPEAPFPAAHDDVEDAILHFANKDDVKSVSLSGFSAGANMAISGSANVQEKLSQSRIKEMSSISVLYPPCDWSIADHAPSKNCEGGGLLLPPFVIWLFNACAVVDPRSFLTKRFSIAKLASPAQDIPSKHIVIVTGDGDHLHDGGVRFVKALQDGGHPDATFISLKNAGHSFDKSPKTDLARKYTASAYEAVIANIQRGLGAAGGQSNETTLRRRQGAGTTA</sequence>
<dbReference type="Proteomes" id="UP000077671">
    <property type="component" value="Unassembled WGS sequence"/>
</dbReference>
<accession>A0A177V613</accession>
<feature type="region of interest" description="Disordered" evidence="1">
    <location>
        <begin position="316"/>
        <end position="336"/>
    </location>
</feature>
<comment type="caution">
    <text evidence="4">The sequence shown here is derived from an EMBL/GenBank/DDBJ whole genome shotgun (WGS) entry which is preliminary data.</text>
</comment>
<dbReference type="EMBL" id="LWDD02000144">
    <property type="protein sequence ID" value="KAE8263420.1"/>
    <property type="molecule type" value="Genomic_DNA"/>
</dbReference>
<feature type="domain" description="Alpha/beta hydrolase fold-3" evidence="2">
    <location>
        <begin position="76"/>
        <end position="286"/>
    </location>
</feature>
<proteinExistence type="predicted"/>
<organism evidence="4 5">
    <name type="scientific">Tilletia caries</name>
    <name type="common">wheat bunt fungus</name>
    <dbReference type="NCBI Taxonomy" id="13290"/>
    <lineage>
        <taxon>Eukaryota</taxon>
        <taxon>Fungi</taxon>
        <taxon>Dikarya</taxon>
        <taxon>Basidiomycota</taxon>
        <taxon>Ustilaginomycotina</taxon>
        <taxon>Exobasidiomycetes</taxon>
        <taxon>Tilletiales</taxon>
        <taxon>Tilletiaceae</taxon>
        <taxon>Tilletia</taxon>
    </lineage>
</organism>
<reference evidence="4" key="1">
    <citation type="submission" date="2016-04" db="EMBL/GenBank/DDBJ databases">
        <authorList>
            <person name="Nguyen H.D."/>
            <person name="Kesanakurti P."/>
            <person name="Cullis J."/>
            <person name="Levesque C.A."/>
            <person name="Hambleton S."/>
        </authorList>
    </citation>
    <scope>NUCLEOTIDE SEQUENCE</scope>
    <source>
        <strain evidence="4">DAOMC 238032</strain>
    </source>
</reference>
<keyword evidence="6" id="KW-1185">Reference proteome</keyword>
<dbReference type="GO" id="GO:0016787">
    <property type="term" value="F:hydrolase activity"/>
    <property type="evidence" value="ECO:0007669"/>
    <property type="project" value="InterPro"/>
</dbReference>
<evidence type="ECO:0000259" key="2">
    <source>
        <dbReference type="Pfam" id="PF07859"/>
    </source>
</evidence>
<dbReference type="InterPro" id="IPR013094">
    <property type="entry name" value="AB_hydrolase_3"/>
</dbReference>
<evidence type="ECO:0000313" key="5">
    <source>
        <dbReference type="Proteomes" id="UP000077671"/>
    </source>
</evidence>
<dbReference type="InterPro" id="IPR029058">
    <property type="entry name" value="AB_hydrolase_fold"/>
</dbReference>
<dbReference type="AlphaFoldDB" id="A0A177V613"/>
<dbReference type="SUPFAM" id="SSF53474">
    <property type="entry name" value="alpha/beta-Hydrolases"/>
    <property type="match status" value="1"/>
</dbReference>